<comment type="similarity">
    <text evidence="1">Belongs to the plant dirigent protein family.</text>
</comment>
<sequence>MAHPSHVLTILLMSLAMATSSFSCPYTCENEINWRLYLKQVGTGPDNNQDTIVAPPKPPKLFGTTVVNDWTIIDAPALNAKIIGHAQGVHVMSDLASVGWYTSLNIVFQGDRFNGSTLQVMGVLPPAGEWAIVGGTGELALARGTIKHKIVGTAPNTNFRELDIHAFYLKSSICCKCTFSAFILLPNSQSLFFP</sequence>
<dbReference type="EMBL" id="PQIB02000016">
    <property type="protein sequence ID" value="RLM60971.1"/>
    <property type="molecule type" value="Genomic_DNA"/>
</dbReference>
<evidence type="ECO:0000313" key="2">
    <source>
        <dbReference type="EMBL" id="RLM60971.1"/>
    </source>
</evidence>
<dbReference type="Proteomes" id="UP000275267">
    <property type="component" value="Unassembled WGS sequence"/>
</dbReference>
<dbReference type="STRING" id="4540.A0A3L6PM82"/>
<name>A0A3L6PM82_PANMI</name>
<evidence type="ECO:0000256" key="1">
    <source>
        <dbReference type="RuleBase" id="RU363099"/>
    </source>
</evidence>
<dbReference type="GO" id="GO:0048046">
    <property type="term" value="C:apoplast"/>
    <property type="evidence" value="ECO:0007669"/>
    <property type="project" value="UniProtKB-SubCell"/>
</dbReference>
<dbReference type="PANTHER" id="PTHR21495">
    <property type="entry name" value="NUCLEOPORIN-RELATED"/>
    <property type="match status" value="1"/>
</dbReference>
<keyword evidence="3" id="KW-1185">Reference proteome</keyword>
<comment type="function">
    <text evidence="1">Dirigent proteins impart stereoselectivity on the phenoxy radical-coupling reaction, yielding optically active lignans from two molecules of coniferyl alcohol in the biosynthesis of lignans, flavonolignans, and alkaloids and thus plays a central role in plant secondary metabolism.</text>
</comment>
<gene>
    <name evidence="2" type="ORF">C2845_PM14G08700</name>
</gene>
<feature type="chain" id="PRO_5017846130" description="Dirigent protein" evidence="1">
    <location>
        <begin position="24"/>
        <end position="194"/>
    </location>
</feature>
<accession>A0A3L6PM82</accession>
<organism evidence="2 3">
    <name type="scientific">Panicum miliaceum</name>
    <name type="common">Proso millet</name>
    <name type="synonym">Broomcorn millet</name>
    <dbReference type="NCBI Taxonomy" id="4540"/>
    <lineage>
        <taxon>Eukaryota</taxon>
        <taxon>Viridiplantae</taxon>
        <taxon>Streptophyta</taxon>
        <taxon>Embryophyta</taxon>
        <taxon>Tracheophyta</taxon>
        <taxon>Spermatophyta</taxon>
        <taxon>Magnoliopsida</taxon>
        <taxon>Liliopsida</taxon>
        <taxon>Poales</taxon>
        <taxon>Poaceae</taxon>
        <taxon>PACMAD clade</taxon>
        <taxon>Panicoideae</taxon>
        <taxon>Panicodae</taxon>
        <taxon>Paniceae</taxon>
        <taxon>Panicinae</taxon>
        <taxon>Panicum</taxon>
        <taxon>Panicum sect. Panicum</taxon>
    </lineage>
</organism>
<proteinExistence type="inferred from homology"/>
<comment type="caution">
    <text evidence="2">The sequence shown here is derived from an EMBL/GenBank/DDBJ whole genome shotgun (WGS) entry which is preliminary data.</text>
</comment>
<dbReference type="Pfam" id="PF03018">
    <property type="entry name" value="Dirigent"/>
    <property type="match status" value="1"/>
</dbReference>
<keyword evidence="1" id="KW-0732">Signal</keyword>
<evidence type="ECO:0000313" key="3">
    <source>
        <dbReference type="Proteomes" id="UP000275267"/>
    </source>
</evidence>
<reference evidence="3" key="1">
    <citation type="journal article" date="2019" name="Nat. Commun.">
        <title>The genome of broomcorn millet.</title>
        <authorList>
            <person name="Zou C."/>
            <person name="Miki D."/>
            <person name="Li D."/>
            <person name="Tang Q."/>
            <person name="Xiao L."/>
            <person name="Rajput S."/>
            <person name="Deng P."/>
            <person name="Jia W."/>
            <person name="Huang R."/>
            <person name="Zhang M."/>
            <person name="Sun Y."/>
            <person name="Hu J."/>
            <person name="Fu X."/>
            <person name="Schnable P.S."/>
            <person name="Li F."/>
            <person name="Zhang H."/>
            <person name="Feng B."/>
            <person name="Zhu X."/>
            <person name="Liu R."/>
            <person name="Schnable J.C."/>
            <person name="Zhu J.-K."/>
            <person name="Zhang H."/>
        </authorList>
    </citation>
    <scope>NUCLEOTIDE SEQUENCE [LARGE SCALE GENOMIC DNA]</scope>
</reference>
<comment type="subunit">
    <text evidence="1">Homodimer.</text>
</comment>
<keyword evidence="1" id="KW-0964">Secreted</keyword>
<protein>
    <recommendedName>
        <fullName evidence="1">Dirigent protein</fullName>
    </recommendedName>
</protein>
<feature type="signal peptide" evidence="1">
    <location>
        <begin position="1"/>
        <end position="23"/>
    </location>
</feature>
<dbReference type="InterPro" id="IPR004265">
    <property type="entry name" value="Dirigent"/>
</dbReference>
<comment type="subcellular location">
    <subcellularLocation>
        <location evidence="1">Secreted</location>
        <location evidence="1">Extracellular space</location>
        <location evidence="1">Apoplast</location>
    </subcellularLocation>
</comment>
<keyword evidence="1" id="KW-0052">Apoplast</keyword>
<dbReference type="AlphaFoldDB" id="A0A3L6PM82"/>
<dbReference type="OrthoDB" id="590363at2759"/>